<gene>
    <name evidence="1" type="ORF">BE04_20690</name>
    <name evidence="2" type="ORF">BE21_35185</name>
</gene>
<dbReference type="EMBL" id="JEME01001701">
    <property type="protein sequence ID" value="KYG06378.1"/>
    <property type="molecule type" value="Genomic_DNA"/>
</dbReference>
<dbReference type="AlphaFoldDB" id="A0A150PL28"/>
<sequence>MRPIDRNEVLGIGEYEAIRERFRNRIIEEKRPRRVRIGDHLTAVFENRDSVLFQIQEMLRTERITSESGILHEIETYNDLIPGEGQLSLTLFVEIPDRALRDQMLVDLVGLEDTVSVEVDGVAAKARGKRDASVLEDRTTAVHYLKVDLPAEAQAAIKAKKAAVSLVIAHPRYSVKAPLGRATLEKLAEDLS</sequence>
<dbReference type="Pfam" id="PF12007">
    <property type="entry name" value="DUF3501"/>
    <property type="match status" value="1"/>
</dbReference>
<comment type="caution">
    <text evidence="1">The sequence shown here is derived from an EMBL/GenBank/DDBJ whole genome shotgun (WGS) entry which is preliminary data.</text>
</comment>
<dbReference type="InterPro" id="IPR021890">
    <property type="entry name" value="DUF3501"/>
</dbReference>
<dbReference type="Proteomes" id="UP000075502">
    <property type="component" value="Unassembled WGS sequence"/>
</dbReference>
<protein>
    <recommendedName>
        <fullName evidence="5">DUF3501 domain-containing protein</fullName>
    </recommendedName>
</protein>
<evidence type="ECO:0000313" key="2">
    <source>
        <dbReference type="EMBL" id="KYG06378.1"/>
    </source>
</evidence>
<evidence type="ECO:0008006" key="5">
    <source>
        <dbReference type="Google" id="ProtNLM"/>
    </source>
</evidence>
<name>A0A150PL28_SORCE</name>
<dbReference type="Proteomes" id="UP000075604">
    <property type="component" value="Unassembled WGS sequence"/>
</dbReference>
<evidence type="ECO:0000313" key="4">
    <source>
        <dbReference type="Proteomes" id="UP000075604"/>
    </source>
</evidence>
<reference evidence="3 4" key="1">
    <citation type="submission" date="2014-02" db="EMBL/GenBank/DDBJ databases">
        <title>The small core and large imbalanced accessory genome model reveals a collaborative survival strategy of Sorangium cellulosum strains in nature.</title>
        <authorList>
            <person name="Han K."/>
            <person name="Peng R."/>
            <person name="Blom J."/>
            <person name="Li Y.-Z."/>
        </authorList>
    </citation>
    <scope>NUCLEOTIDE SEQUENCE [LARGE SCALE GENOMIC DNA]</scope>
    <source>
        <strain evidence="2 3">So0007-03</strain>
        <strain evidence="1 4">So0157-18</strain>
    </source>
</reference>
<dbReference type="EMBL" id="JELX01002229">
    <property type="protein sequence ID" value="KYF56138.1"/>
    <property type="molecule type" value="Genomic_DNA"/>
</dbReference>
<evidence type="ECO:0000313" key="3">
    <source>
        <dbReference type="Proteomes" id="UP000075502"/>
    </source>
</evidence>
<evidence type="ECO:0000313" key="1">
    <source>
        <dbReference type="EMBL" id="KYF56138.1"/>
    </source>
</evidence>
<proteinExistence type="predicted"/>
<organism evidence="1 4">
    <name type="scientific">Sorangium cellulosum</name>
    <name type="common">Polyangium cellulosum</name>
    <dbReference type="NCBI Taxonomy" id="56"/>
    <lineage>
        <taxon>Bacteria</taxon>
        <taxon>Pseudomonadati</taxon>
        <taxon>Myxococcota</taxon>
        <taxon>Polyangia</taxon>
        <taxon>Polyangiales</taxon>
        <taxon>Polyangiaceae</taxon>
        <taxon>Sorangium</taxon>
    </lineage>
</organism>
<accession>A0A150PL28</accession>